<dbReference type="AlphaFoldDB" id="A0A0F8WID8"/>
<sequence>RLLCYIHPAKDDGVGDGKCARELQIGINDDLNMIADRLKLATIPIQQGNQFDITDNDTLVWEPGAFWQTETSDKLQEVKVSDNVEAAFNLMSLYRDGMQQGSGISLQTQSLLAAPTTTATATANQAQRSDTRSNYRTLTAENTGMSELYWMITQMSAQFMRPETAQKMLGNRMFDFDPTLDFTYKPVSASLETDESRLAKRRDWIQVLSFIAQDPERRQAVDFVLNELAQLMGKEFEGFANKFFADVNAPPKVDSAGGGQQAAGGGGIPTTNQTQLPQTGAEESVREASFV</sequence>
<feature type="region of interest" description="Disordered" evidence="1">
    <location>
        <begin position="253"/>
        <end position="291"/>
    </location>
</feature>
<reference evidence="2" key="1">
    <citation type="journal article" date="2015" name="Nature">
        <title>Complex archaea that bridge the gap between prokaryotes and eukaryotes.</title>
        <authorList>
            <person name="Spang A."/>
            <person name="Saw J.H."/>
            <person name="Jorgensen S.L."/>
            <person name="Zaremba-Niedzwiedzka K."/>
            <person name="Martijn J."/>
            <person name="Lind A.E."/>
            <person name="van Eijk R."/>
            <person name="Schleper C."/>
            <person name="Guy L."/>
            <person name="Ettema T.J."/>
        </authorList>
    </citation>
    <scope>NUCLEOTIDE SEQUENCE</scope>
</reference>
<comment type="caution">
    <text evidence="2">The sequence shown here is derived from an EMBL/GenBank/DDBJ whole genome shotgun (WGS) entry which is preliminary data.</text>
</comment>
<feature type="non-terminal residue" evidence="2">
    <location>
        <position position="1"/>
    </location>
</feature>
<feature type="compositionally biased region" description="Polar residues" evidence="1">
    <location>
        <begin position="269"/>
        <end position="278"/>
    </location>
</feature>
<feature type="compositionally biased region" description="Gly residues" evidence="1">
    <location>
        <begin position="256"/>
        <end position="268"/>
    </location>
</feature>
<name>A0A0F8WID8_9ZZZZ</name>
<protein>
    <submittedName>
        <fullName evidence="2">Uncharacterized protein</fullName>
    </submittedName>
</protein>
<evidence type="ECO:0000313" key="2">
    <source>
        <dbReference type="EMBL" id="KKK56657.1"/>
    </source>
</evidence>
<gene>
    <name evidence="2" type="ORF">LCGC14_3062320</name>
</gene>
<proteinExistence type="predicted"/>
<accession>A0A0F8WID8</accession>
<evidence type="ECO:0000256" key="1">
    <source>
        <dbReference type="SAM" id="MobiDB-lite"/>
    </source>
</evidence>
<dbReference type="EMBL" id="LAZR01064883">
    <property type="protein sequence ID" value="KKK56657.1"/>
    <property type="molecule type" value="Genomic_DNA"/>
</dbReference>
<organism evidence="2">
    <name type="scientific">marine sediment metagenome</name>
    <dbReference type="NCBI Taxonomy" id="412755"/>
    <lineage>
        <taxon>unclassified sequences</taxon>
        <taxon>metagenomes</taxon>
        <taxon>ecological metagenomes</taxon>
    </lineage>
</organism>